<protein>
    <recommendedName>
        <fullName evidence="8">Intracellular septation protein A</fullName>
    </recommendedName>
</protein>
<evidence type="ECO:0000313" key="2">
    <source>
        <dbReference type="EMBL" id="GAN62467.1"/>
    </source>
</evidence>
<feature type="transmembrane region" description="Helical" evidence="1">
    <location>
        <begin position="57"/>
        <end position="80"/>
    </location>
</feature>
<proteinExistence type="predicted"/>
<dbReference type="EMBL" id="BAMW01000007">
    <property type="protein sequence ID" value="GAN62467.1"/>
    <property type="molecule type" value="Genomic_DNA"/>
</dbReference>
<evidence type="ECO:0000313" key="3">
    <source>
        <dbReference type="EMBL" id="GEN03257.1"/>
    </source>
</evidence>
<dbReference type="EMBL" id="JOPA01000015">
    <property type="protein sequence ID" value="OUI94673.1"/>
    <property type="molecule type" value="Genomic_DNA"/>
</dbReference>
<evidence type="ECO:0000256" key="1">
    <source>
        <dbReference type="SAM" id="Phobius"/>
    </source>
</evidence>
<dbReference type="Proteomes" id="UP000194641">
    <property type="component" value="Unassembled WGS sequence"/>
</dbReference>
<evidence type="ECO:0008006" key="8">
    <source>
        <dbReference type="Google" id="ProtNLM"/>
    </source>
</evidence>
<organism evidence="4 6">
    <name type="scientific">Acetobacter indonesiensis</name>
    <dbReference type="NCBI Taxonomy" id="104101"/>
    <lineage>
        <taxon>Bacteria</taxon>
        <taxon>Pseudomonadati</taxon>
        <taxon>Pseudomonadota</taxon>
        <taxon>Alphaproteobacteria</taxon>
        <taxon>Acetobacterales</taxon>
        <taxon>Acetobacteraceae</taxon>
        <taxon>Acetobacter</taxon>
    </lineage>
</organism>
<feature type="transmembrane region" description="Helical" evidence="1">
    <location>
        <begin position="86"/>
        <end position="107"/>
    </location>
</feature>
<evidence type="ECO:0000313" key="4">
    <source>
        <dbReference type="EMBL" id="OUI94673.1"/>
    </source>
</evidence>
<accession>A0A252AVT9</accession>
<dbReference type="RefSeq" id="WP_048844991.1">
    <property type="nucleotide sequence ID" value="NZ_BAMW01000007.1"/>
</dbReference>
<gene>
    <name evidence="2" type="ORF">Abin_007_157</name>
    <name evidence="3" type="ORF">AIN02nite_12820</name>
    <name evidence="4" type="ORF">HK17_03810</name>
</gene>
<feature type="transmembrane region" description="Helical" evidence="1">
    <location>
        <begin position="157"/>
        <end position="178"/>
    </location>
</feature>
<feature type="transmembrane region" description="Helical" evidence="1">
    <location>
        <begin position="20"/>
        <end position="45"/>
    </location>
</feature>
<reference evidence="4" key="3">
    <citation type="submission" date="2014-06" db="EMBL/GenBank/DDBJ databases">
        <authorList>
            <person name="Ju J."/>
            <person name="Zhang J."/>
        </authorList>
    </citation>
    <scope>NUCLEOTIDE SEQUENCE [LARGE SCALE GENOMIC DNA]</scope>
    <source>
        <strain evidence="4">DmL_051</strain>
    </source>
</reference>
<evidence type="ECO:0000313" key="5">
    <source>
        <dbReference type="Proteomes" id="UP000032673"/>
    </source>
</evidence>
<comment type="caution">
    <text evidence="4">The sequence shown here is derived from an EMBL/GenBank/DDBJ whole genome shotgun (WGS) entry which is preliminary data.</text>
</comment>
<keyword evidence="5" id="KW-1185">Reference proteome</keyword>
<dbReference type="Proteomes" id="UP000032673">
    <property type="component" value="Unassembled WGS sequence"/>
</dbReference>
<reference evidence="3 7" key="4">
    <citation type="submission" date="2019-07" db="EMBL/GenBank/DDBJ databases">
        <title>Whole genome shotgun sequence of Acetobacter indonesiensis NBRC 16471.</title>
        <authorList>
            <person name="Hosoyama A."/>
            <person name="Uohara A."/>
            <person name="Ohji S."/>
            <person name="Ichikawa N."/>
        </authorList>
    </citation>
    <scope>NUCLEOTIDE SEQUENCE [LARGE SCALE GENOMIC DNA]</scope>
    <source>
        <strain evidence="3 7">NBRC 16471</strain>
    </source>
</reference>
<dbReference type="Proteomes" id="UP000321104">
    <property type="component" value="Unassembled WGS sequence"/>
</dbReference>
<dbReference type="EMBL" id="BJXQ01000006">
    <property type="protein sequence ID" value="GEN03257.1"/>
    <property type="molecule type" value="Genomic_DNA"/>
</dbReference>
<feature type="transmembrane region" description="Helical" evidence="1">
    <location>
        <begin position="128"/>
        <end position="151"/>
    </location>
</feature>
<evidence type="ECO:0000313" key="7">
    <source>
        <dbReference type="Proteomes" id="UP000321104"/>
    </source>
</evidence>
<reference evidence="2 5" key="1">
    <citation type="submission" date="2012-11" db="EMBL/GenBank/DDBJ databases">
        <title>Whole genome sequence of Acetobacter indonesiensis 5H-1.</title>
        <authorList>
            <person name="Azuma Y."/>
            <person name="Higashiura N."/>
            <person name="Hirakawa H."/>
            <person name="Matsushita K."/>
        </authorList>
    </citation>
    <scope>NUCLEOTIDE SEQUENCE [LARGE SCALE GENOMIC DNA]</scope>
    <source>
        <strain evidence="2 5">5H-1</strain>
    </source>
</reference>
<sequence>MARSFPLAKIMLEAGSLLVFWVLASLFSLRVAIAGTLVFIIWDAVRRYRNGRSFPRLWIIINTLAILFGVIDLISISPFLLPYEAVLTNLITAVCFTVSAFGSTSLVQEIVEERQGFPFPPDRLELKAYFRAFTLVWAGYFVAKAGLYFWLLQHFPLTRALALRSIIGPLSLFIMIGISMQGKRVFLLCQRLGLFLPPKPLPHEA</sequence>
<keyword evidence="1" id="KW-0472">Membrane</keyword>
<dbReference type="AlphaFoldDB" id="A0A252AVT9"/>
<name>A0A252AVT9_9PROT</name>
<keyword evidence="1" id="KW-1133">Transmembrane helix</keyword>
<keyword evidence="1" id="KW-0812">Transmembrane</keyword>
<evidence type="ECO:0000313" key="6">
    <source>
        <dbReference type="Proteomes" id="UP000194641"/>
    </source>
</evidence>
<reference evidence="6" key="2">
    <citation type="submission" date="2014-06" db="EMBL/GenBank/DDBJ databases">
        <authorList>
            <person name="Winans N.J."/>
            <person name="Newell P.D."/>
            <person name="Douglas A.E."/>
        </authorList>
    </citation>
    <scope>NUCLEOTIDE SEQUENCE [LARGE SCALE GENOMIC DNA]</scope>
</reference>